<gene>
    <name evidence="1" type="ORF">GAO09_26160</name>
</gene>
<organism evidence="1 2">
    <name type="scientific">Endobacterium cereale</name>
    <dbReference type="NCBI Taxonomy" id="2663029"/>
    <lineage>
        <taxon>Bacteria</taxon>
        <taxon>Pseudomonadati</taxon>
        <taxon>Pseudomonadota</taxon>
        <taxon>Alphaproteobacteria</taxon>
        <taxon>Hyphomicrobiales</taxon>
        <taxon>Rhizobiaceae</taxon>
        <taxon>Endobacterium</taxon>
    </lineage>
</organism>
<keyword evidence="2" id="KW-1185">Reference proteome</keyword>
<accession>A0A6A8AFH3</accession>
<dbReference type="Pfam" id="PF14022">
    <property type="entry name" value="DUF4238"/>
    <property type="match status" value="1"/>
</dbReference>
<dbReference type="InterPro" id="IPR025332">
    <property type="entry name" value="DUF4238"/>
</dbReference>
<dbReference type="AlphaFoldDB" id="A0A6A8AFH3"/>
<proteinExistence type="predicted"/>
<evidence type="ECO:0000313" key="2">
    <source>
        <dbReference type="Proteomes" id="UP000435138"/>
    </source>
</evidence>
<reference evidence="1 2" key="1">
    <citation type="submission" date="2019-11" db="EMBL/GenBank/DDBJ databases">
        <title>Genome analysis of Rhizobacterium cereale a novel genus and species isolated from maize roots in North Spain.</title>
        <authorList>
            <person name="Menendez E."/>
            <person name="Flores-Felix J.D."/>
            <person name="Ramirez-Bahena M.-H."/>
            <person name="Igual J.M."/>
            <person name="Garcia-Fraile P."/>
            <person name="Peix A."/>
            <person name="Velazquez E."/>
        </authorList>
    </citation>
    <scope>NUCLEOTIDE SEQUENCE [LARGE SCALE GENOMIC DNA]</scope>
    <source>
        <strain evidence="1 2">RZME27</strain>
    </source>
</reference>
<name>A0A6A8AFH3_9HYPH</name>
<comment type="caution">
    <text evidence="1">The sequence shown here is derived from an EMBL/GenBank/DDBJ whole genome shotgun (WGS) entry which is preliminary data.</text>
</comment>
<sequence length="313" mass="36084">MTEQSFPAPPAVHHYIPIFYSKRWASGVPRMLTRYALWRPGVIAVDRKAPKGVGWELNGYSFDGFSGDEAEAVESQLMKPKDDFASRMLCRLETSGADGHWTDDERYAWTWFLVSLLVRGPEDVRSAKANISSDWENPNKRMEGRYQKLLAEFPEMRGHAHPTLKEYIASMGRDYGKRLGVKIMADMADHHEISTRIANMHWQVRTIRGGRRLLTSDRPVRRDYPFRSKNSLLTLPIGPKLAFIAANSRDAIDRSFREGEDVFVQKNNKQIVRQARQFAFAFDDSDREWVERNLAKEAQRGFFHFIRGTGARS</sequence>
<dbReference type="EMBL" id="WIXI01000050">
    <property type="protein sequence ID" value="MQY49524.1"/>
    <property type="molecule type" value="Genomic_DNA"/>
</dbReference>
<protein>
    <submittedName>
        <fullName evidence="1">DUF4238 domain-containing protein</fullName>
    </submittedName>
</protein>
<dbReference type="Proteomes" id="UP000435138">
    <property type="component" value="Unassembled WGS sequence"/>
</dbReference>
<evidence type="ECO:0000313" key="1">
    <source>
        <dbReference type="EMBL" id="MQY49524.1"/>
    </source>
</evidence>